<accession>A0ACD1I709</accession>
<proteinExistence type="predicted"/>
<reference evidence="1" key="1">
    <citation type="submission" date="2018-02" db="EMBL/GenBank/DDBJ databases">
        <title>The genomes of Aspergillus section Nigri reveals drivers in fungal speciation.</title>
        <authorList>
            <consortium name="DOE Joint Genome Institute"/>
            <person name="Vesth T.C."/>
            <person name="Nybo J."/>
            <person name="Theobald S."/>
            <person name="Brandl J."/>
            <person name="Frisvad J.C."/>
            <person name="Nielsen K.F."/>
            <person name="Lyhne E.K."/>
            <person name="Kogle M.E."/>
            <person name="Kuo A."/>
            <person name="Riley R."/>
            <person name="Clum A."/>
            <person name="Nolan M."/>
            <person name="Lipzen A."/>
            <person name="Salamov A."/>
            <person name="Henrissat B."/>
            <person name="Wiebenga A."/>
            <person name="De vries R.P."/>
            <person name="Grigoriev I.V."/>
            <person name="Mortensen U.H."/>
            <person name="Andersen M.R."/>
            <person name="Baker S.E."/>
        </authorList>
    </citation>
    <scope>NUCLEOTIDE SEQUENCE</scope>
    <source>
        <strain evidence="1">CBS 115574</strain>
    </source>
</reference>
<gene>
    <name evidence="1" type="ORF">BO79DRAFT_220030</name>
</gene>
<sequence length="346" mass="38381">MTDVKAALSPYPIVSCITRDIFLVPECLHHALHLRQVPRITWPDQARVSSFSAFPQAFFGFPVYRPIDSYPCPLLIGKLEVMMKSRTTQSSPVQGAEAAAIHHANLANGLEHRATVSPWCFVFDRRLVQNRHTIFHLITHGLAPAASVSRLTYVDMTPRVKQVHTRPEASTTPTINSRTIEGGEKPTAHGSLSTSSCQQDECRNNLHGSGPEASSPQQEDPKSPTTPVLADTSNLGVANEPHKAFPDPAGEFERADIHWAITWLARHRISHCLSQLRGVLLDSTLYGKPCSVGSICISYLLEISNDPREEYNEDVLTATTILRFYEQIEGTYHLIPFIAAIRLSDD</sequence>
<keyword evidence="2" id="KW-1185">Reference proteome</keyword>
<evidence type="ECO:0000313" key="1">
    <source>
        <dbReference type="EMBL" id="RAK86351.1"/>
    </source>
</evidence>
<name>A0ACD1I709_9EURO</name>
<organism evidence="1 2">
    <name type="scientific">Aspergillus costaricaensis CBS 115574</name>
    <dbReference type="NCBI Taxonomy" id="1448317"/>
    <lineage>
        <taxon>Eukaryota</taxon>
        <taxon>Fungi</taxon>
        <taxon>Dikarya</taxon>
        <taxon>Ascomycota</taxon>
        <taxon>Pezizomycotina</taxon>
        <taxon>Eurotiomycetes</taxon>
        <taxon>Eurotiomycetidae</taxon>
        <taxon>Eurotiales</taxon>
        <taxon>Aspergillaceae</taxon>
        <taxon>Aspergillus</taxon>
        <taxon>Aspergillus subgen. Circumdati</taxon>
    </lineage>
</organism>
<dbReference type="EMBL" id="KZ824560">
    <property type="protein sequence ID" value="RAK86351.1"/>
    <property type="molecule type" value="Genomic_DNA"/>
</dbReference>
<dbReference type="Proteomes" id="UP000249748">
    <property type="component" value="Unassembled WGS sequence"/>
</dbReference>
<evidence type="ECO:0000313" key="2">
    <source>
        <dbReference type="Proteomes" id="UP000249748"/>
    </source>
</evidence>
<protein>
    <submittedName>
        <fullName evidence="1">Uncharacterized protein</fullName>
    </submittedName>
</protein>